<dbReference type="EMBL" id="CP011339">
    <property type="protein sequence ID" value="AKV68298.1"/>
    <property type="molecule type" value="Genomic_DNA"/>
</dbReference>
<dbReference type="Proteomes" id="UP000068167">
    <property type="component" value="Chromosome"/>
</dbReference>
<organism evidence="1 2">
    <name type="scientific">Microcystis panniformis FACHB-1757</name>
    <dbReference type="NCBI Taxonomy" id="1638788"/>
    <lineage>
        <taxon>Bacteria</taxon>
        <taxon>Bacillati</taxon>
        <taxon>Cyanobacteriota</taxon>
        <taxon>Cyanophyceae</taxon>
        <taxon>Oscillatoriophycideae</taxon>
        <taxon>Chroococcales</taxon>
        <taxon>Microcystaceae</taxon>
        <taxon>Microcystis</taxon>
    </lineage>
</organism>
<protein>
    <submittedName>
        <fullName evidence="1">Uncharacterized protein</fullName>
    </submittedName>
</protein>
<sequence>MKIKFLLDENLSPRLKVAVLRLNPEIDILRIGEPNTPPLETLDPDVLQYLGLSQRLLVTDNRTSMPEHLEEYWQKNQQIWGLFWIRPTTTMGKLAEELIMIWETTEAEEWIDIVDWIPF</sequence>
<name>A0A0K1S2S0_9CHRO</name>
<reference evidence="1 2" key="1">
    <citation type="journal article" date="2016" name="Stand. Genomic Sci.">
        <title>Complete genome sequence and genomic characterization of Microcystis panniformis FACHB 1757 by third-generation sequencing.</title>
        <authorList>
            <person name="Zhang J.Y."/>
            <person name="Guan R."/>
            <person name="Zhang H.J."/>
            <person name="Li H."/>
            <person name="Xiao P."/>
            <person name="Yu G.L."/>
            <person name="Du L."/>
            <person name="Cao D.M."/>
            <person name="Zhu B.C."/>
            <person name="Li R.H."/>
            <person name="Lu Z.H."/>
        </authorList>
    </citation>
    <scope>NUCLEOTIDE SEQUENCE [LARGE SCALE GENOMIC DNA]</scope>
    <source>
        <strain evidence="1 2">FACHB-1757</strain>
    </source>
</reference>
<proteinExistence type="predicted"/>
<keyword evidence="2" id="KW-1185">Reference proteome</keyword>
<dbReference type="AlphaFoldDB" id="A0A0K1S2S0"/>
<dbReference type="PATRIC" id="fig|1638788.3.peg.3317"/>
<accession>A0A0K1S2S0</accession>
<evidence type="ECO:0000313" key="2">
    <source>
        <dbReference type="Proteomes" id="UP000068167"/>
    </source>
</evidence>
<dbReference type="KEGG" id="mpk:VL20_3288"/>
<gene>
    <name evidence="1" type="ORF">VL20_3288</name>
</gene>
<evidence type="ECO:0000313" key="1">
    <source>
        <dbReference type="EMBL" id="AKV68298.1"/>
    </source>
</evidence>
<dbReference type="RefSeq" id="WP_052276799.1">
    <property type="nucleotide sequence ID" value="NZ_CP011339.1"/>
</dbReference>